<accession>A0AAU8N9X0</accession>
<reference evidence="2" key="1">
    <citation type="submission" date="2024-05" db="EMBL/GenBank/DDBJ databases">
        <title>Draft genome assemblies of 36 bacteria isolated from hibernating arctic ground squirrels.</title>
        <authorList>
            <person name="McKee H."/>
            <person name="Mullen L."/>
            <person name="Drown D.M."/>
            <person name="Duddleston K.N."/>
        </authorList>
    </citation>
    <scope>NUCLEOTIDE SEQUENCE</scope>
    <source>
        <strain evidence="2">AN1007</strain>
    </source>
</reference>
<evidence type="ECO:0000256" key="1">
    <source>
        <dbReference type="SAM" id="MobiDB-lite"/>
    </source>
</evidence>
<dbReference type="RefSeq" id="WP_366290758.1">
    <property type="nucleotide sequence ID" value="NZ_CP159992.1"/>
</dbReference>
<feature type="compositionally biased region" description="Basic and acidic residues" evidence="1">
    <location>
        <begin position="384"/>
        <end position="394"/>
    </location>
</feature>
<evidence type="ECO:0000313" key="2">
    <source>
        <dbReference type="EMBL" id="XCP93758.1"/>
    </source>
</evidence>
<protein>
    <submittedName>
        <fullName evidence="2">DUF1963 domain-containing protein</fullName>
    </submittedName>
</protein>
<dbReference type="AlphaFoldDB" id="A0AAU8N9X0"/>
<feature type="region of interest" description="Disordered" evidence="1">
    <location>
        <begin position="375"/>
        <end position="402"/>
    </location>
</feature>
<name>A0AAU8N9X0_9BACL</name>
<dbReference type="EMBL" id="CP159992">
    <property type="protein sequence ID" value="XCP93758.1"/>
    <property type="molecule type" value="Genomic_DNA"/>
</dbReference>
<proteinExistence type="predicted"/>
<organism evidence="2">
    <name type="scientific">Paenibacillus sp. AN1007</name>
    <dbReference type="NCBI Taxonomy" id="3151385"/>
    <lineage>
        <taxon>Bacteria</taxon>
        <taxon>Bacillati</taxon>
        <taxon>Bacillota</taxon>
        <taxon>Bacilli</taxon>
        <taxon>Bacillales</taxon>
        <taxon>Paenibacillaceae</taxon>
        <taxon>Paenibacillus</taxon>
    </lineage>
</organism>
<gene>
    <name evidence="2" type="ORF">ABXS70_21520</name>
</gene>
<sequence length="487" mass="55397">MSERIPCISEGCDHKILPATAAKTGGYCMPCKQEMEREAHQRYIEANRRDVNLYEGITDEVQILKIMHESRTYDELVRYVPYKYSMEQVYLSLSAEQQQEMKQYAMELIRSDDEDTGKDILVYLVCYHDLPLTAEIPELLDRDIVYPAVLFKSASGETRDHLLQQVNTDEGNRNLILIMLAFIGDDVVVQQFWQWKQSPPEWTDKLYAAPDAYALQAGWELTEEGQRRELFMTPSYSLYEAGESNAARSESDNLAGDLVSLLAPSFYHCPWCSNPIVSLMNLHVKHPSLQSVHWNSPQLDVQTCLICSCYGVVYMEMDSTGNPVWSKHNVKPDGFDELDIEEMKLDISGLVSRTLDYAGAEEGESLAQIGIEEGEQEQGWQQGKEQESVQEQKQKQKQVQRRSFCIAPEPRRPFHGSEWAMEPSLSQVGGHPGWVQDADYPECPACSTTMKALGQLDGELIQEHGEGVYYMFACEPCQMTAVSYQQS</sequence>